<dbReference type="HOGENOM" id="CLU_3182094_0_0_9"/>
<comment type="caution">
    <text evidence="1">The sequence shown here is derived from an EMBL/GenBank/DDBJ whole genome shotgun (WGS) entry which is preliminary data.</text>
</comment>
<dbReference type="Proteomes" id="UP000003490">
    <property type="component" value="Unassembled WGS sequence"/>
</dbReference>
<sequence length="46" mass="5330">MSSSLVLDILREIFTVSACAVLQMDFYRRHWNTDFKTGISYGLESK</sequence>
<gene>
    <name evidence="1" type="ORF">CLOLEP_03955</name>
</gene>
<reference evidence="1 2" key="1">
    <citation type="submission" date="2007-08" db="EMBL/GenBank/DDBJ databases">
        <title>Draft genome sequence of Clostridium leptum (DSM 753).</title>
        <authorList>
            <person name="Sudarsanam P."/>
            <person name="Ley R."/>
            <person name="Guruge J."/>
            <person name="Turnbaugh P.J."/>
            <person name="Mahowald M."/>
            <person name="Liep D."/>
            <person name="Gordon J."/>
        </authorList>
    </citation>
    <scope>NUCLEOTIDE SEQUENCE [LARGE SCALE GENOMIC DNA]</scope>
    <source>
        <strain evidence="1 2">DSM 753</strain>
    </source>
</reference>
<organism evidence="1 2">
    <name type="scientific">[Clostridium] leptum DSM 753</name>
    <dbReference type="NCBI Taxonomy" id="428125"/>
    <lineage>
        <taxon>Bacteria</taxon>
        <taxon>Bacillati</taxon>
        <taxon>Bacillota</taxon>
        <taxon>Clostridia</taxon>
        <taxon>Eubacteriales</taxon>
        <taxon>Oscillospiraceae</taxon>
        <taxon>Oscillospiraceae incertae sedis</taxon>
    </lineage>
</organism>
<evidence type="ECO:0000313" key="1">
    <source>
        <dbReference type="EMBL" id="EDO59904.1"/>
    </source>
</evidence>
<proteinExistence type="predicted"/>
<evidence type="ECO:0000313" key="2">
    <source>
        <dbReference type="Proteomes" id="UP000003490"/>
    </source>
</evidence>
<dbReference type="EMBL" id="ABCB02000021">
    <property type="protein sequence ID" value="EDO59904.1"/>
    <property type="molecule type" value="Genomic_DNA"/>
</dbReference>
<dbReference type="AlphaFoldDB" id="A7VZC6"/>
<protein>
    <submittedName>
        <fullName evidence="1">Uncharacterized protein</fullName>
    </submittedName>
</protein>
<accession>A7VZC6</accession>
<name>A7VZC6_9FIRM</name>
<reference evidence="1 2" key="2">
    <citation type="submission" date="2007-08" db="EMBL/GenBank/DDBJ databases">
        <authorList>
            <person name="Fulton L."/>
            <person name="Clifton S."/>
            <person name="Fulton B."/>
            <person name="Xu J."/>
            <person name="Minx P."/>
            <person name="Pepin K.H."/>
            <person name="Johnson M."/>
            <person name="Thiruvilangam P."/>
            <person name="Bhonagiri V."/>
            <person name="Nash W.E."/>
            <person name="Wang C."/>
            <person name="Mardis E.R."/>
            <person name="Wilson R.K."/>
        </authorList>
    </citation>
    <scope>NUCLEOTIDE SEQUENCE [LARGE SCALE GENOMIC DNA]</scope>
    <source>
        <strain evidence="1 2">DSM 753</strain>
    </source>
</reference>